<dbReference type="InterPro" id="IPR001356">
    <property type="entry name" value="HD"/>
</dbReference>
<feature type="DNA-binding region" description="Homeobox" evidence="5">
    <location>
        <begin position="130"/>
        <end position="189"/>
    </location>
</feature>
<evidence type="ECO:0000259" key="8">
    <source>
        <dbReference type="PROSITE" id="PS50071"/>
    </source>
</evidence>
<dbReference type="EMBL" id="JAACJP010000004">
    <property type="protein sequence ID" value="KAF5384832.1"/>
    <property type="molecule type" value="Genomic_DNA"/>
</dbReference>
<dbReference type="SMART" id="SM00389">
    <property type="entry name" value="HOX"/>
    <property type="match status" value="1"/>
</dbReference>
<comment type="caution">
    <text evidence="9">The sequence shown here is derived from an EMBL/GenBank/DDBJ whole genome shotgun (WGS) entry which is preliminary data.</text>
</comment>
<feature type="compositionally biased region" description="Low complexity" evidence="7">
    <location>
        <begin position="437"/>
        <end position="446"/>
    </location>
</feature>
<feature type="compositionally biased region" description="Basic residues" evidence="7">
    <location>
        <begin position="411"/>
        <end position="425"/>
    </location>
</feature>
<proteinExistence type="predicted"/>
<dbReference type="GO" id="GO:0005634">
    <property type="term" value="C:nucleus"/>
    <property type="evidence" value="ECO:0007669"/>
    <property type="project" value="UniProtKB-SubCell"/>
</dbReference>
<organism evidence="9 10">
    <name type="scientific">Tricholomella constricta</name>
    <dbReference type="NCBI Taxonomy" id="117010"/>
    <lineage>
        <taxon>Eukaryota</taxon>
        <taxon>Fungi</taxon>
        <taxon>Dikarya</taxon>
        <taxon>Basidiomycota</taxon>
        <taxon>Agaricomycotina</taxon>
        <taxon>Agaricomycetes</taxon>
        <taxon>Agaricomycetidae</taxon>
        <taxon>Agaricales</taxon>
        <taxon>Tricholomatineae</taxon>
        <taxon>Lyophyllaceae</taxon>
        <taxon>Tricholomella</taxon>
    </lineage>
</organism>
<dbReference type="Proteomes" id="UP000565441">
    <property type="component" value="Unassembled WGS sequence"/>
</dbReference>
<dbReference type="PANTHER" id="PTHR24324">
    <property type="entry name" value="HOMEOBOX PROTEIN HHEX"/>
    <property type="match status" value="1"/>
</dbReference>
<dbReference type="GO" id="GO:0000981">
    <property type="term" value="F:DNA-binding transcription factor activity, RNA polymerase II-specific"/>
    <property type="evidence" value="ECO:0007669"/>
    <property type="project" value="InterPro"/>
</dbReference>
<name>A0A8H5M8Q0_9AGAR</name>
<feature type="region of interest" description="Disordered" evidence="7">
    <location>
        <begin position="222"/>
        <end position="248"/>
    </location>
</feature>
<dbReference type="InterPro" id="IPR017970">
    <property type="entry name" value="Homeobox_CS"/>
</dbReference>
<protein>
    <recommendedName>
        <fullName evidence="8">Homeobox domain-containing protein</fullName>
    </recommendedName>
</protein>
<dbReference type="InterPro" id="IPR051000">
    <property type="entry name" value="Homeobox_DNA-bind_prot"/>
</dbReference>
<gene>
    <name evidence="9" type="ORF">D9615_001301</name>
</gene>
<keyword evidence="3 5" id="KW-0371">Homeobox</keyword>
<feature type="compositionally biased region" description="Low complexity" evidence="7">
    <location>
        <begin position="453"/>
        <end position="465"/>
    </location>
</feature>
<evidence type="ECO:0000256" key="5">
    <source>
        <dbReference type="PROSITE-ProRule" id="PRU00108"/>
    </source>
</evidence>
<reference evidence="9 10" key="1">
    <citation type="journal article" date="2020" name="ISME J.">
        <title>Uncovering the hidden diversity of litter-decomposition mechanisms in mushroom-forming fungi.</title>
        <authorList>
            <person name="Floudas D."/>
            <person name="Bentzer J."/>
            <person name="Ahren D."/>
            <person name="Johansson T."/>
            <person name="Persson P."/>
            <person name="Tunlid A."/>
        </authorList>
    </citation>
    <scope>NUCLEOTIDE SEQUENCE [LARGE SCALE GENOMIC DNA]</scope>
    <source>
        <strain evidence="9 10">CBS 661.87</strain>
    </source>
</reference>
<evidence type="ECO:0000256" key="1">
    <source>
        <dbReference type="ARBA" id="ARBA00004123"/>
    </source>
</evidence>
<feature type="compositionally biased region" description="Polar residues" evidence="7">
    <location>
        <begin position="522"/>
        <end position="550"/>
    </location>
</feature>
<dbReference type="CDD" id="cd00086">
    <property type="entry name" value="homeodomain"/>
    <property type="match status" value="1"/>
</dbReference>
<dbReference type="Pfam" id="PF00046">
    <property type="entry name" value="Homeodomain"/>
    <property type="match status" value="1"/>
</dbReference>
<keyword evidence="10" id="KW-1185">Reference proteome</keyword>
<keyword evidence="2 5" id="KW-0238">DNA-binding</keyword>
<evidence type="ECO:0000256" key="4">
    <source>
        <dbReference type="ARBA" id="ARBA00023242"/>
    </source>
</evidence>
<evidence type="ECO:0000256" key="7">
    <source>
        <dbReference type="SAM" id="MobiDB-lite"/>
    </source>
</evidence>
<evidence type="ECO:0000313" key="10">
    <source>
        <dbReference type="Proteomes" id="UP000565441"/>
    </source>
</evidence>
<dbReference type="PANTHER" id="PTHR24324:SF5">
    <property type="entry name" value="HEMATOPOIETICALLY-EXPRESSED HOMEOBOX PROTEIN HHEX"/>
    <property type="match status" value="1"/>
</dbReference>
<dbReference type="PROSITE" id="PS50071">
    <property type="entry name" value="HOMEOBOX_2"/>
    <property type="match status" value="1"/>
</dbReference>
<dbReference type="OrthoDB" id="6159439at2759"/>
<comment type="subcellular location">
    <subcellularLocation>
        <location evidence="1 5 6">Nucleus</location>
    </subcellularLocation>
</comment>
<dbReference type="GO" id="GO:0030154">
    <property type="term" value="P:cell differentiation"/>
    <property type="evidence" value="ECO:0007669"/>
    <property type="project" value="TreeGrafter"/>
</dbReference>
<evidence type="ECO:0000313" key="9">
    <source>
        <dbReference type="EMBL" id="KAF5384832.1"/>
    </source>
</evidence>
<evidence type="ECO:0000256" key="3">
    <source>
        <dbReference type="ARBA" id="ARBA00023155"/>
    </source>
</evidence>
<sequence length="550" mass="61281">MQTHLMQFQESSLQRLFTNVARRMQCTSPTEAPECSGRPCTLIRPQNQLQTTRLSPTIGRQLSDACLKAAQELFDMTATEGTVRTPMQATREVMDNPVHTEETRAWAEDAVSYVLWTVANANLATTGPLMKGKKAVFNHEYTPLLEKYFEINAYPSSADRMVLARKSMMTPRQIEVWFQNHRNRARKDGKLLRKSSGDPIPLEISLKTLESKMPFFIIPEHERKPIKKSEPPKDEADMPTTPKSLWNPSSADVLNPPGPVHAFPMVYPPRCGYDPFPTKTGTYKFPSPTWYRTAATPRRTPKVSVNINEFIEDFEMKLHLRVPAIKQMGSKTTRSWYAGRVTVPLAAPLHALVRCPLTLTSRHMPRLSAVPAPLSRLHPFKYPDPCSQPTTSISPRHPCETSIRREYAGLPKRKPKNTSIAHRHGPAISEASPPPSRSSSLFSSDSSLDRRPSTSSSSSSSSSSALTTPVLSLFELSEDAHSPSVSLSGVDSDREPLSLAEGIPPNLSMPTQPKRPFASRSFEVTQESIPRCNRSPSRSRASQSDCPLSL</sequence>
<dbReference type="AlphaFoldDB" id="A0A8H5M8Q0"/>
<feature type="region of interest" description="Disordered" evidence="7">
    <location>
        <begin position="481"/>
        <end position="550"/>
    </location>
</feature>
<dbReference type="InterPro" id="IPR009057">
    <property type="entry name" value="Homeodomain-like_sf"/>
</dbReference>
<dbReference type="SUPFAM" id="SSF46689">
    <property type="entry name" value="Homeodomain-like"/>
    <property type="match status" value="1"/>
</dbReference>
<keyword evidence="4 5" id="KW-0539">Nucleus</keyword>
<feature type="domain" description="Homeobox" evidence="8">
    <location>
        <begin position="128"/>
        <end position="188"/>
    </location>
</feature>
<accession>A0A8H5M8Q0</accession>
<evidence type="ECO:0000256" key="6">
    <source>
        <dbReference type="RuleBase" id="RU000682"/>
    </source>
</evidence>
<feature type="compositionally biased region" description="Basic and acidic residues" evidence="7">
    <location>
        <begin position="222"/>
        <end position="236"/>
    </location>
</feature>
<dbReference type="GO" id="GO:0000978">
    <property type="term" value="F:RNA polymerase II cis-regulatory region sequence-specific DNA binding"/>
    <property type="evidence" value="ECO:0007669"/>
    <property type="project" value="TreeGrafter"/>
</dbReference>
<evidence type="ECO:0000256" key="2">
    <source>
        <dbReference type="ARBA" id="ARBA00023125"/>
    </source>
</evidence>
<dbReference type="Gene3D" id="1.10.10.60">
    <property type="entry name" value="Homeodomain-like"/>
    <property type="match status" value="1"/>
</dbReference>
<dbReference type="PROSITE" id="PS00027">
    <property type="entry name" value="HOMEOBOX_1"/>
    <property type="match status" value="1"/>
</dbReference>
<feature type="region of interest" description="Disordered" evidence="7">
    <location>
        <begin position="406"/>
        <end position="465"/>
    </location>
</feature>